<evidence type="ECO:0000313" key="3">
    <source>
        <dbReference type="Proteomes" id="UP000283295"/>
    </source>
</evidence>
<evidence type="ECO:0000313" key="2">
    <source>
        <dbReference type="EMBL" id="RGS43119.1"/>
    </source>
</evidence>
<dbReference type="AlphaFoldDB" id="A0A3R6CUS8"/>
<dbReference type="OrthoDB" id="2085224at2"/>
<dbReference type="GO" id="GO:0046914">
    <property type="term" value="F:transition metal ion binding"/>
    <property type="evidence" value="ECO:0007669"/>
    <property type="project" value="InterPro"/>
</dbReference>
<dbReference type="InterPro" id="IPR007167">
    <property type="entry name" value="Fe-transptr_FeoA-like"/>
</dbReference>
<sequence length="68" mass="7337">MMSLSDAVNGFSGEVAWNCADRSLFGACQLETGDQVQVVSSYFGNVIIKVKGKRLAITRDAAERIKLA</sequence>
<dbReference type="Pfam" id="PF04023">
    <property type="entry name" value="FeoA"/>
    <property type="match status" value="1"/>
</dbReference>
<dbReference type="InterPro" id="IPR038157">
    <property type="entry name" value="FeoA_core_dom"/>
</dbReference>
<organism evidence="2 3">
    <name type="scientific">Coprococcus eutactus</name>
    <dbReference type="NCBI Taxonomy" id="33043"/>
    <lineage>
        <taxon>Bacteria</taxon>
        <taxon>Bacillati</taxon>
        <taxon>Bacillota</taxon>
        <taxon>Clostridia</taxon>
        <taxon>Lachnospirales</taxon>
        <taxon>Lachnospiraceae</taxon>
        <taxon>Coprococcus</taxon>
    </lineage>
</organism>
<proteinExistence type="predicted"/>
<protein>
    <submittedName>
        <fullName evidence="2">Ferrous iron transport protein A</fullName>
    </submittedName>
</protein>
<accession>A0A3R6CUS8</accession>
<dbReference type="Proteomes" id="UP000283295">
    <property type="component" value="Unassembled WGS sequence"/>
</dbReference>
<name>A0A3R6CUS8_9FIRM</name>
<dbReference type="RefSeq" id="WP_117551278.1">
    <property type="nucleotide sequence ID" value="NZ_CABJEB010000004.1"/>
</dbReference>
<reference evidence="2 3" key="1">
    <citation type="submission" date="2018-08" db="EMBL/GenBank/DDBJ databases">
        <title>A genome reference for cultivated species of the human gut microbiota.</title>
        <authorList>
            <person name="Zou Y."/>
            <person name="Xue W."/>
            <person name="Luo G."/>
        </authorList>
    </citation>
    <scope>NUCLEOTIDE SEQUENCE [LARGE SCALE GENOMIC DNA]</scope>
    <source>
        <strain evidence="2 3">AF22-21</strain>
    </source>
</reference>
<feature type="domain" description="Ferrous iron transporter FeoA-like" evidence="1">
    <location>
        <begin position="2"/>
        <end position="66"/>
    </location>
</feature>
<gene>
    <name evidence="2" type="ORF">DWX94_05820</name>
</gene>
<evidence type="ECO:0000259" key="1">
    <source>
        <dbReference type="Pfam" id="PF04023"/>
    </source>
</evidence>
<comment type="caution">
    <text evidence="2">The sequence shown here is derived from an EMBL/GenBank/DDBJ whole genome shotgun (WGS) entry which is preliminary data.</text>
</comment>
<dbReference type="Gene3D" id="2.30.30.90">
    <property type="match status" value="1"/>
</dbReference>
<dbReference type="EMBL" id="QRVK01000010">
    <property type="protein sequence ID" value="RGS43119.1"/>
    <property type="molecule type" value="Genomic_DNA"/>
</dbReference>